<dbReference type="EMBL" id="LNQB01000083">
    <property type="protein sequence ID" value="OAP42048.1"/>
    <property type="molecule type" value="Genomic_DNA"/>
</dbReference>
<dbReference type="Proteomes" id="UP000078507">
    <property type="component" value="Unassembled WGS sequence"/>
</dbReference>
<sequence length="79" mass="9346">MAARSRASSAQTPSARQRMRRLFPATRASVGLRFDGKCVIDRMRVFHFIFNLLKCFQEIDFKRDTLQATVYWKNPENQY</sequence>
<accession>A0A178Y396</accession>
<evidence type="ECO:0000313" key="2">
    <source>
        <dbReference type="Proteomes" id="UP000078507"/>
    </source>
</evidence>
<protein>
    <submittedName>
        <fullName evidence="1">Uncharacterized protein</fullName>
    </submittedName>
</protein>
<keyword evidence="2" id="KW-1185">Reference proteome</keyword>
<evidence type="ECO:0000313" key="1">
    <source>
        <dbReference type="EMBL" id="OAP42048.1"/>
    </source>
</evidence>
<proteinExistence type="predicted"/>
<comment type="caution">
    <text evidence="1">The sequence shown here is derived from an EMBL/GenBank/DDBJ whole genome shotgun (WGS) entry which is preliminary data.</text>
</comment>
<name>A0A178Y396_SINSA</name>
<organism evidence="1 2">
    <name type="scientific">Sinorhizobium saheli</name>
    <dbReference type="NCBI Taxonomy" id="36856"/>
    <lineage>
        <taxon>Bacteria</taxon>
        <taxon>Pseudomonadati</taxon>
        <taxon>Pseudomonadota</taxon>
        <taxon>Alphaproteobacteria</taxon>
        <taxon>Hyphomicrobiales</taxon>
        <taxon>Rhizobiaceae</taxon>
        <taxon>Sinorhizobium/Ensifer group</taxon>
        <taxon>Sinorhizobium</taxon>
    </lineage>
</organism>
<reference evidence="1 2" key="1">
    <citation type="submission" date="2015-11" db="EMBL/GenBank/DDBJ databases">
        <title>Ensifer anhuiense sp. nov., an effective nitrogen fixation bacterium with Glycine soja.</title>
        <authorList>
            <person name="Yan H."/>
            <person name="Chen W."/>
        </authorList>
    </citation>
    <scope>NUCLEOTIDE SEQUENCE [LARGE SCALE GENOMIC DNA]</scope>
    <source>
        <strain evidence="1 2">LMG 7837</strain>
    </source>
</reference>
<dbReference type="AlphaFoldDB" id="A0A178Y396"/>
<dbReference type="STRING" id="36856.ATB98_06470"/>
<gene>
    <name evidence="1" type="ORF">ATB98_06470</name>
</gene>